<evidence type="ECO:0000256" key="11">
    <source>
        <dbReference type="PIRSR" id="PIRSR602124-2"/>
    </source>
</evidence>
<dbReference type="InterPro" id="IPR002124">
    <property type="entry name" value="Cyt_c_oxidase_su5b"/>
</dbReference>
<organism evidence="13 14">
    <name type="scientific">Austropuccinia psidii MF-1</name>
    <dbReference type="NCBI Taxonomy" id="1389203"/>
    <lineage>
        <taxon>Eukaryota</taxon>
        <taxon>Fungi</taxon>
        <taxon>Dikarya</taxon>
        <taxon>Basidiomycota</taxon>
        <taxon>Pucciniomycotina</taxon>
        <taxon>Pucciniomycetes</taxon>
        <taxon>Pucciniales</taxon>
        <taxon>Sphaerophragmiaceae</taxon>
        <taxon>Austropuccinia</taxon>
    </lineage>
</organism>
<dbReference type="SUPFAM" id="SSF57802">
    <property type="entry name" value="Rubredoxin-like"/>
    <property type="match status" value="1"/>
</dbReference>
<accession>A0A9Q3CPY0</accession>
<proteinExistence type="inferred from homology"/>
<evidence type="ECO:0000256" key="8">
    <source>
        <dbReference type="ARBA" id="ARBA00023136"/>
    </source>
</evidence>
<dbReference type="PANTHER" id="PTHR10122">
    <property type="entry name" value="CYTOCHROME C OXIDASE SUBUNIT 5B, MITOCHONDRIAL"/>
    <property type="match status" value="1"/>
</dbReference>
<protein>
    <recommendedName>
        <fullName evidence="10">Cytochrome c oxidase subunit 4, mitochondrial</fullName>
    </recommendedName>
    <alternativeName>
        <fullName evidence="9">Cytochrome c oxidase polypeptide IV</fullName>
    </alternativeName>
</protein>
<keyword evidence="3 11" id="KW-0479">Metal-binding</keyword>
<dbReference type="AlphaFoldDB" id="A0A9Q3CPY0"/>
<dbReference type="GO" id="GO:0045277">
    <property type="term" value="C:respiratory chain complex IV"/>
    <property type="evidence" value="ECO:0007669"/>
    <property type="project" value="InterPro"/>
</dbReference>
<comment type="subcellular location">
    <subcellularLocation>
        <location evidence="1">Mitochondrion inner membrane</location>
        <topology evidence="1">Peripheral membrane protein</topology>
        <orientation evidence="1">Matrix side</orientation>
    </subcellularLocation>
</comment>
<evidence type="ECO:0000256" key="10">
    <source>
        <dbReference type="ARBA" id="ARBA00070613"/>
    </source>
</evidence>
<evidence type="ECO:0000313" key="14">
    <source>
        <dbReference type="Proteomes" id="UP000765509"/>
    </source>
</evidence>
<reference evidence="13" key="1">
    <citation type="submission" date="2021-03" db="EMBL/GenBank/DDBJ databases">
        <title>Draft genome sequence of rust myrtle Austropuccinia psidii MF-1, a brazilian biotype.</title>
        <authorList>
            <person name="Quecine M.C."/>
            <person name="Pachon D.M.R."/>
            <person name="Bonatelli M.L."/>
            <person name="Correr F.H."/>
            <person name="Franceschini L.M."/>
            <person name="Leite T.F."/>
            <person name="Margarido G.R.A."/>
            <person name="Almeida C.A."/>
            <person name="Ferrarezi J.A."/>
            <person name="Labate C.A."/>
        </authorList>
    </citation>
    <scope>NUCLEOTIDE SEQUENCE</scope>
    <source>
        <strain evidence="13">MF-1</strain>
    </source>
</reference>
<keyword evidence="6" id="KW-0809">Transit peptide</keyword>
<dbReference type="GO" id="GO:0046872">
    <property type="term" value="F:metal ion binding"/>
    <property type="evidence" value="ECO:0007669"/>
    <property type="project" value="UniProtKB-KW"/>
</dbReference>
<keyword evidence="4" id="KW-0999">Mitochondrion inner membrane</keyword>
<gene>
    <name evidence="13" type="ORF">O181_028806</name>
</gene>
<evidence type="ECO:0000256" key="5">
    <source>
        <dbReference type="ARBA" id="ARBA00022833"/>
    </source>
</evidence>
<keyword evidence="8" id="KW-0472">Membrane</keyword>
<evidence type="ECO:0000256" key="4">
    <source>
        <dbReference type="ARBA" id="ARBA00022792"/>
    </source>
</evidence>
<dbReference type="Gene3D" id="2.60.11.10">
    <property type="entry name" value="Cytochrome c oxidase, subunit Vb"/>
    <property type="match status" value="1"/>
</dbReference>
<dbReference type="EMBL" id="AVOT02009920">
    <property type="protein sequence ID" value="MBW0489091.1"/>
    <property type="molecule type" value="Genomic_DNA"/>
</dbReference>
<dbReference type="CDD" id="cd00924">
    <property type="entry name" value="Cyt_c_Oxidase_Vb"/>
    <property type="match status" value="1"/>
</dbReference>
<feature type="region of interest" description="Disordered" evidence="12">
    <location>
        <begin position="45"/>
        <end position="65"/>
    </location>
</feature>
<feature type="binding site" evidence="11">
    <location>
        <position position="145"/>
    </location>
    <ligand>
        <name>Zn(2+)</name>
        <dbReference type="ChEBI" id="CHEBI:29105"/>
    </ligand>
</feature>
<dbReference type="FunFam" id="2.60.11.10:FF:000003">
    <property type="entry name" value="Cytochrome c oxidase subunit IV"/>
    <property type="match status" value="1"/>
</dbReference>
<evidence type="ECO:0000256" key="2">
    <source>
        <dbReference type="ARBA" id="ARBA00010292"/>
    </source>
</evidence>
<feature type="binding site" evidence="11">
    <location>
        <position position="130"/>
    </location>
    <ligand>
        <name>Zn(2+)</name>
        <dbReference type="ChEBI" id="CHEBI:29105"/>
    </ligand>
</feature>
<feature type="binding site" evidence="11">
    <location>
        <position position="148"/>
    </location>
    <ligand>
        <name>Zn(2+)</name>
        <dbReference type="ChEBI" id="CHEBI:29105"/>
    </ligand>
</feature>
<feature type="binding site" evidence="11">
    <location>
        <position position="122"/>
    </location>
    <ligand>
        <name>Zn(2+)</name>
        <dbReference type="ChEBI" id="CHEBI:29105"/>
    </ligand>
</feature>
<dbReference type="OrthoDB" id="10249250at2759"/>
<evidence type="ECO:0000256" key="3">
    <source>
        <dbReference type="ARBA" id="ARBA00022723"/>
    </source>
</evidence>
<keyword evidence="5 11" id="KW-0862">Zinc</keyword>
<evidence type="ECO:0000313" key="13">
    <source>
        <dbReference type="EMBL" id="MBW0489091.1"/>
    </source>
</evidence>
<dbReference type="PANTHER" id="PTHR10122:SF0">
    <property type="entry name" value="CYTOCHROME C OXIDASE SUBUNIT 5B, ISOFORM A-RELATED"/>
    <property type="match status" value="1"/>
</dbReference>
<dbReference type="Proteomes" id="UP000765509">
    <property type="component" value="Unassembled WGS sequence"/>
</dbReference>
<evidence type="ECO:0000256" key="6">
    <source>
        <dbReference type="ARBA" id="ARBA00022946"/>
    </source>
</evidence>
<name>A0A9Q3CPY0_9BASI</name>
<dbReference type="Pfam" id="PF01215">
    <property type="entry name" value="COX5B"/>
    <property type="match status" value="1"/>
</dbReference>
<dbReference type="PROSITE" id="PS51359">
    <property type="entry name" value="COX5B_2"/>
    <property type="match status" value="1"/>
</dbReference>
<dbReference type="InterPro" id="IPR036972">
    <property type="entry name" value="Cyt_c_oxidase_su5b_sf"/>
</dbReference>
<sequence>MTSFVVLPFISRRSAILANRSLASSKTTALRCNFRLFSSTLIKPGDDHGHDARPPIIQGPGAKPGTVPTDLEQATGIERYEILSRMEGFDPFERKPLEVTHFGTLDNPVKVPSLERTRIIGCTGHPADSHDTLYMKISSSRPRRCPECGCAYIVDFQGDPNDPENQERPINVIHEFPGEKPRLKWGWADMTTHTGGNQR</sequence>
<dbReference type="GO" id="GO:0006123">
    <property type="term" value="P:mitochondrial electron transport, cytochrome c to oxygen"/>
    <property type="evidence" value="ECO:0007669"/>
    <property type="project" value="InterPro"/>
</dbReference>
<comment type="similarity">
    <text evidence="2">Belongs to the cytochrome c oxidase subunit 5B family.</text>
</comment>
<comment type="caution">
    <text evidence="13">The sequence shown here is derived from an EMBL/GenBank/DDBJ whole genome shotgun (WGS) entry which is preliminary data.</text>
</comment>
<evidence type="ECO:0000256" key="12">
    <source>
        <dbReference type="SAM" id="MobiDB-lite"/>
    </source>
</evidence>
<keyword evidence="14" id="KW-1185">Reference proteome</keyword>
<evidence type="ECO:0000256" key="1">
    <source>
        <dbReference type="ARBA" id="ARBA00004443"/>
    </source>
</evidence>
<evidence type="ECO:0000256" key="9">
    <source>
        <dbReference type="ARBA" id="ARBA00031366"/>
    </source>
</evidence>
<evidence type="ECO:0000256" key="7">
    <source>
        <dbReference type="ARBA" id="ARBA00023128"/>
    </source>
</evidence>
<dbReference type="GO" id="GO:0005743">
    <property type="term" value="C:mitochondrial inner membrane"/>
    <property type="evidence" value="ECO:0007669"/>
    <property type="project" value="UniProtKB-SubCell"/>
</dbReference>
<keyword evidence="7" id="KW-0496">Mitochondrion</keyword>